<dbReference type="AlphaFoldDB" id="A0A4S3ZRR0"/>
<evidence type="ECO:0000313" key="2">
    <source>
        <dbReference type="EMBL" id="THF48235.1"/>
    </source>
</evidence>
<keyword evidence="3" id="KW-1185">Reference proteome</keyword>
<proteinExistence type="predicted"/>
<organism evidence="2 3">
    <name type="scientific">Flavobacterium supellecticarium</name>
    <dbReference type="NCBI Taxonomy" id="2565924"/>
    <lineage>
        <taxon>Bacteria</taxon>
        <taxon>Pseudomonadati</taxon>
        <taxon>Bacteroidota</taxon>
        <taxon>Flavobacteriia</taxon>
        <taxon>Flavobacteriales</taxon>
        <taxon>Flavobacteriaceae</taxon>
        <taxon>Flavobacterium</taxon>
    </lineage>
</organism>
<feature type="signal peptide" evidence="1">
    <location>
        <begin position="1"/>
        <end position="22"/>
    </location>
</feature>
<gene>
    <name evidence="2" type="ORF">E6C50_15445</name>
</gene>
<evidence type="ECO:0000313" key="3">
    <source>
        <dbReference type="Proteomes" id="UP000307507"/>
    </source>
</evidence>
<dbReference type="RefSeq" id="WP_136404136.1">
    <property type="nucleotide sequence ID" value="NZ_SSNZ01000009.1"/>
</dbReference>
<name>A0A4S3ZRR0_9FLAO</name>
<dbReference type="Proteomes" id="UP000307507">
    <property type="component" value="Unassembled WGS sequence"/>
</dbReference>
<sequence>MKTTIKLLMFTALMAISCNSDSDSSNSGSTQDTTVAADAKAQAFEEDVEGIKEEVLAGDGYYASKNADTQLPPSSCRVITQETLTNGDKKFKVDFGTGCVDANGNNRSGIIYIVAHRNTTNNEITAAITFDNYYINSHKIEGTINVSRVVVNSVPTFTRETNITIIQPSGGGTIHREGSFNIEKIGGVSTPLDFTDDVFSIRGNALTTLPNGTVLHMEITEPLIRNIGCPVIVKGKKTITKNSQTFVLDYGNGTCDDMATLTLPGGTVVTIYL</sequence>
<feature type="chain" id="PRO_5020938436" description="Lipoprotein" evidence="1">
    <location>
        <begin position="23"/>
        <end position="273"/>
    </location>
</feature>
<reference evidence="2 3" key="1">
    <citation type="submission" date="2019-04" db="EMBL/GenBank/DDBJ databases">
        <title>Flavobacterium sp. nov. isolated from construction timber.</title>
        <authorList>
            <person name="Lin S.-Y."/>
            <person name="Chang C.-T."/>
            <person name="Young C.-C."/>
        </authorList>
    </citation>
    <scope>NUCLEOTIDE SEQUENCE [LARGE SCALE GENOMIC DNA]</scope>
    <source>
        <strain evidence="2 3">CC-CTC003</strain>
    </source>
</reference>
<dbReference type="PROSITE" id="PS51257">
    <property type="entry name" value="PROKAR_LIPOPROTEIN"/>
    <property type="match status" value="1"/>
</dbReference>
<evidence type="ECO:0000256" key="1">
    <source>
        <dbReference type="SAM" id="SignalP"/>
    </source>
</evidence>
<keyword evidence="1" id="KW-0732">Signal</keyword>
<accession>A0A4S3ZRR0</accession>
<protein>
    <recommendedName>
        <fullName evidence="4">Lipoprotein</fullName>
    </recommendedName>
</protein>
<dbReference type="OrthoDB" id="1114031at2"/>
<evidence type="ECO:0008006" key="4">
    <source>
        <dbReference type="Google" id="ProtNLM"/>
    </source>
</evidence>
<dbReference type="EMBL" id="SSNZ01000009">
    <property type="protein sequence ID" value="THF48235.1"/>
    <property type="molecule type" value="Genomic_DNA"/>
</dbReference>
<comment type="caution">
    <text evidence="2">The sequence shown here is derived from an EMBL/GenBank/DDBJ whole genome shotgun (WGS) entry which is preliminary data.</text>
</comment>